<dbReference type="InterPro" id="IPR003439">
    <property type="entry name" value="ABC_transporter-like_ATP-bd"/>
</dbReference>
<proteinExistence type="inferred from homology"/>
<dbReference type="PROSITE" id="PS00211">
    <property type="entry name" value="ABC_TRANSPORTER_1"/>
    <property type="match status" value="1"/>
</dbReference>
<protein>
    <submittedName>
        <fullName evidence="6">ABC transporter ATP-binding protein</fullName>
    </submittedName>
</protein>
<dbReference type="InterPro" id="IPR050319">
    <property type="entry name" value="ABC_transp_ATP-bind"/>
</dbReference>
<gene>
    <name evidence="6" type="ORF">CG003_00940</name>
</gene>
<dbReference type="InterPro" id="IPR017871">
    <property type="entry name" value="ABC_transporter-like_CS"/>
</dbReference>
<evidence type="ECO:0000256" key="1">
    <source>
        <dbReference type="ARBA" id="ARBA00005417"/>
    </source>
</evidence>
<dbReference type="RefSeq" id="WP_029511958.1">
    <property type="nucleotide sequence ID" value="NZ_CP022513.1"/>
</dbReference>
<comment type="similarity">
    <text evidence="1">Belongs to the ABC transporter superfamily.</text>
</comment>
<dbReference type="InterPro" id="IPR027417">
    <property type="entry name" value="P-loop_NTPase"/>
</dbReference>
<dbReference type="Proteomes" id="UP000239216">
    <property type="component" value="Chromosome"/>
</dbReference>
<evidence type="ECO:0000256" key="3">
    <source>
        <dbReference type="ARBA" id="ARBA00022741"/>
    </source>
</evidence>
<evidence type="ECO:0000256" key="4">
    <source>
        <dbReference type="ARBA" id="ARBA00022840"/>
    </source>
</evidence>
<keyword evidence="3" id="KW-0547">Nucleotide-binding</keyword>
<dbReference type="PANTHER" id="PTHR43776:SF7">
    <property type="entry name" value="D,D-DIPEPTIDE TRANSPORT ATP-BINDING PROTEIN DDPF-RELATED"/>
    <property type="match status" value="1"/>
</dbReference>
<dbReference type="NCBIfam" id="NF043078">
    <property type="entry name" value="MMSYN1_0168"/>
    <property type="match status" value="1"/>
</dbReference>
<evidence type="ECO:0000259" key="5">
    <source>
        <dbReference type="PROSITE" id="PS50893"/>
    </source>
</evidence>
<dbReference type="CDD" id="cd03257">
    <property type="entry name" value="ABC_NikE_OppD_transporters"/>
    <property type="match status" value="1"/>
</dbReference>
<sequence>MLKDNKNVLINIRDLVIEFRNKGRKFEAVKSVSFDIYRKEIFGLVGESGSGKTTIGRAIAGVQPLKDGSIYLDDQIIAGKPTSIYTINKDINKKIQLLDSKYSISSNYVNKTILNLKTVYEKFKDNPEGLKEANLAKEFGYSSISLAHQLTRENLKFINDIIKGFNRINQFTYGIHEFVPEISEKLEEAIILKSDDTKNIVEKLKDKISLDFFDIDEIKKAVRSLIKSKDTTSFLKVIEMSFKKLDLIKTNEDRIIRRIKIAHKLAKQNFDLSAPSKHKDRILKKYHDLLYVSKSTFLKAYETTKKNNIQPSKEANKQVKELLNDKESKELIDKYIIKHDLVLEYYKWQNKEYPLTDREIETIKELIEFLKLPSIDELVNNSYLFGTPTKAQKWENRKNVQMIFQDPGSSLNERMSVEEVISEGIDNFPQLYKSEEAKMLYVKEHNEQHPDNQITIDQIENISDVKKHIILKLIRSVGLLPEHLSRYPHEFSGGQKQRIGIARSLAIKPKIIIADEPISALDVSIRAQVLNLFQQFKEEYNLTYLFVTHDLSVVKFIADRIAVIYHGKIVEMAEAEELFKNPLHAYTKSLLSAIPVPDPKYNFGQNLIEYKPEEEHYDYIFDTPDFVEISKDHFVLANNREFKNIKKTLKK</sequence>
<dbReference type="Pfam" id="PF00005">
    <property type="entry name" value="ABC_tran"/>
    <property type="match status" value="2"/>
</dbReference>
<organism evidence="6 7">
    <name type="scientific">Mesoplasma florum</name>
    <name type="common">Acholeplasma florum</name>
    <dbReference type="NCBI Taxonomy" id="2151"/>
    <lineage>
        <taxon>Bacteria</taxon>
        <taxon>Bacillati</taxon>
        <taxon>Mycoplasmatota</taxon>
        <taxon>Mollicutes</taxon>
        <taxon>Entomoplasmatales</taxon>
        <taxon>Entomoplasmataceae</taxon>
        <taxon>Mesoplasma</taxon>
    </lineage>
</organism>
<dbReference type="AlphaFoldDB" id="A0A2R3P6Y9"/>
<dbReference type="PANTHER" id="PTHR43776">
    <property type="entry name" value="TRANSPORT ATP-BINDING PROTEIN"/>
    <property type="match status" value="1"/>
</dbReference>
<dbReference type="InterPro" id="IPR003593">
    <property type="entry name" value="AAA+_ATPase"/>
</dbReference>
<evidence type="ECO:0000313" key="6">
    <source>
        <dbReference type="EMBL" id="AVN64235.1"/>
    </source>
</evidence>
<feature type="domain" description="ABC transporter" evidence="5">
    <location>
        <begin position="10"/>
        <end position="591"/>
    </location>
</feature>
<dbReference type="GO" id="GO:0015833">
    <property type="term" value="P:peptide transport"/>
    <property type="evidence" value="ECO:0007669"/>
    <property type="project" value="InterPro"/>
</dbReference>
<dbReference type="Pfam" id="PF08352">
    <property type="entry name" value="oligo_HPY"/>
    <property type="match status" value="1"/>
</dbReference>
<evidence type="ECO:0000256" key="2">
    <source>
        <dbReference type="ARBA" id="ARBA00022448"/>
    </source>
</evidence>
<dbReference type="GO" id="GO:0055085">
    <property type="term" value="P:transmembrane transport"/>
    <property type="evidence" value="ECO:0007669"/>
    <property type="project" value="UniProtKB-ARBA"/>
</dbReference>
<dbReference type="EMBL" id="CP022513">
    <property type="protein sequence ID" value="AVN64235.1"/>
    <property type="molecule type" value="Genomic_DNA"/>
</dbReference>
<accession>A0A2R3P6Y9</accession>
<dbReference type="GO" id="GO:0005524">
    <property type="term" value="F:ATP binding"/>
    <property type="evidence" value="ECO:0007669"/>
    <property type="project" value="UniProtKB-KW"/>
</dbReference>
<dbReference type="SMART" id="SM00382">
    <property type="entry name" value="AAA"/>
    <property type="match status" value="1"/>
</dbReference>
<dbReference type="GO" id="GO:0016887">
    <property type="term" value="F:ATP hydrolysis activity"/>
    <property type="evidence" value="ECO:0007669"/>
    <property type="project" value="InterPro"/>
</dbReference>
<reference evidence="6 7" key="1">
    <citation type="submission" date="2017-07" db="EMBL/GenBank/DDBJ databases">
        <title>Comparative genomic analysis of Mesoplasma florum.</title>
        <authorList>
            <person name="Baby V."/>
            <person name="Lachance J.-C."/>
            <person name="Gagnon J."/>
            <person name="Lucier J.-F."/>
            <person name="Matteau D."/>
            <person name="Knight T.F."/>
            <person name="Rodrigue S."/>
        </authorList>
    </citation>
    <scope>NUCLEOTIDE SEQUENCE [LARGE SCALE GENOMIC DNA]</scope>
    <source>
        <strain evidence="6 7">CnuA-2</strain>
    </source>
</reference>
<name>A0A2R3P6Y9_MESFO</name>
<dbReference type="PROSITE" id="PS50893">
    <property type="entry name" value="ABC_TRANSPORTER_2"/>
    <property type="match status" value="1"/>
</dbReference>
<evidence type="ECO:0000313" key="7">
    <source>
        <dbReference type="Proteomes" id="UP000239216"/>
    </source>
</evidence>
<dbReference type="SUPFAM" id="SSF52540">
    <property type="entry name" value="P-loop containing nucleoside triphosphate hydrolases"/>
    <property type="match status" value="2"/>
</dbReference>
<dbReference type="Gene3D" id="3.40.50.300">
    <property type="entry name" value="P-loop containing nucleotide triphosphate hydrolases"/>
    <property type="match status" value="2"/>
</dbReference>
<keyword evidence="2" id="KW-0813">Transport</keyword>
<dbReference type="InterPro" id="IPR013563">
    <property type="entry name" value="Oligopep_ABC_C"/>
</dbReference>
<keyword evidence="4 6" id="KW-0067">ATP-binding</keyword>